<sequence>MGNTAYMFPGQGSQYKGMGKELFALFPNETQKASQLLGYDLVEVCVHNPNDHLHNTAYTQPAIYFISCLSYLKKTEQQTKNYPDFVLGHSLGEYAALFASGVFDLYTGLNLLQKRGALMSKINNGSMMAIIGPNVLTIHQLLEDNDLPNIGIANFNSFEQIVLSGNNHDIIQAKTILERHNYRCITLKVSGAFHSKQMEPARVEFMRFLMHFKFNAPKIPVISTTTVSLLEEKYILETLGFQLVKSVKWVQSILYLQTLAVDTFIELGPGNVLSRLNSHILK</sequence>
<evidence type="ECO:0000259" key="8">
    <source>
        <dbReference type="SMART" id="SM00827"/>
    </source>
</evidence>
<comment type="caution">
    <text evidence="9">The sequence shown here is derived from an EMBL/GenBank/DDBJ whole genome shotgun (WGS) entry which is preliminary data.</text>
</comment>
<keyword evidence="4 6" id="KW-0012">Acyltransferase</keyword>
<evidence type="ECO:0000256" key="1">
    <source>
        <dbReference type="ARBA" id="ARBA00013258"/>
    </source>
</evidence>
<organism evidence="9 10">
    <name type="scientific">Candidatus Cardinium hertigii</name>
    <dbReference type="NCBI Taxonomy" id="247481"/>
    <lineage>
        <taxon>Bacteria</taxon>
        <taxon>Pseudomonadati</taxon>
        <taxon>Bacteroidota</taxon>
        <taxon>Cytophagia</taxon>
        <taxon>Cytophagales</taxon>
        <taxon>Amoebophilaceae</taxon>
        <taxon>Candidatus Cardinium</taxon>
    </lineage>
</organism>
<reference evidence="9 10" key="1">
    <citation type="submission" date="2018-09" db="EMBL/GenBank/DDBJ databases">
        <title>Comparative Genomics of Wolbachia-Cardinium Dual Endosymbiosis in a Plant-Parasitic Nematode.</title>
        <authorList>
            <person name="Brown A.M.V."/>
            <person name="Wasala S.K."/>
            <person name="Howe D.K."/>
            <person name="Peetz A.B."/>
            <person name="Zasada I.A."/>
            <person name="Denver D.R."/>
        </authorList>
    </citation>
    <scope>NUCLEOTIDE SEQUENCE [LARGE SCALE GENOMIC DNA]</scope>
    <source>
        <strain evidence="9 10">Pp_1</strain>
    </source>
</reference>
<dbReference type="Proteomes" id="UP000270927">
    <property type="component" value="Unassembled WGS sequence"/>
</dbReference>
<dbReference type="PIRSF" id="PIRSF000446">
    <property type="entry name" value="Mct"/>
    <property type="match status" value="1"/>
</dbReference>
<feature type="active site" evidence="7">
    <location>
        <position position="194"/>
    </location>
</feature>
<dbReference type="SMART" id="SM00827">
    <property type="entry name" value="PKS_AT"/>
    <property type="match status" value="1"/>
</dbReference>
<accession>A0A3N2QBS1</accession>
<evidence type="ECO:0000313" key="9">
    <source>
        <dbReference type="EMBL" id="ROT47254.1"/>
    </source>
</evidence>
<protein>
    <recommendedName>
        <fullName evidence="2 6">Malonyl CoA-acyl carrier protein transacylase</fullName>
        <ecNumber evidence="1 6">2.3.1.39</ecNumber>
    </recommendedName>
</protein>
<proteinExistence type="inferred from homology"/>
<keyword evidence="10" id="KW-1185">Reference proteome</keyword>
<dbReference type="SUPFAM" id="SSF55048">
    <property type="entry name" value="Probable ACP-binding domain of malonyl-CoA ACP transacylase"/>
    <property type="match status" value="1"/>
</dbReference>
<dbReference type="GO" id="GO:0004314">
    <property type="term" value="F:[acyl-carrier-protein] S-malonyltransferase activity"/>
    <property type="evidence" value="ECO:0007669"/>
    <property type="project" value="UniProtKB-EC"/>
</dbReference>
<dbReference type="InterPro" id="IPR004410">
    <property type="entry name" value="Malonyl_CoA-ACP_transAc_FabD"/>
</dbReference>
<comment type="catalytic activity">
    <reaction evidence="5 6">
        <text>holo-[ACP] + malonyl-CoA = malonyl-[ACP] + CoA</text>
        <dbReference type="Rhea" id="RHEA:41792"/>
        <dbReference type="Rhea" id="RHEA-COMP:9623"/>
        <dbReference type="Rhea" id="RHEA-COMP:9685"/>
        <dbReference type="ChEBI" id="CHEBI:57287"/>
        <dbReference type="ChEBI" id="CHEBI:57384"/>
        <dbReference type="ChEBI" id="CHEBI:64479"/>
        <dbReference type="ChEBI" id="CHEBI:78449"/>
        <dbReference type="EC" id="2.3.1.39"/>
    </reaction>
</comment>
<dbReference type="SUPFAM" id="SSF52151">
    <property type="entry name" value="FabD/lysophospholipase-like"/>
    <property type="match status" value="1"/>
</dbReference>
<feature type="active site" evidence="7">
    <location>
        <position position="90"/>
    </location>
</feature>
<dbReference type="PANTHER" id="PTHR42681:SF1">
    <property type="entry name" value="MALONYL-COA-ACYL CARRIER PROTEIN TRANSACYLASE, MITOCHONDRIAL"/>
    <property type="match status" value="1"/>
</dbReference>
<dbReference type="Gene3D" id="3.30.70.250">
    <property type="entry name" value="Malonyl-CoA ACP transacylase, ACP-binding"/>
    <property type="match status" value="1"/>
</dbReference>
<evidence type="ECO:0000256" key="7">
    <source>
        <dbReference type="PIRSR" id="PIRSR000446-1"/>
    </source>
</evidence>
<dbReference type="NCBIfam" id="TIGR00128">
    <property type="entry name" value="fabD"/>
    <property type="match status" value="1"/>
</dbReference>
<dbReference type="Gene3D" id="3.40.366.10">
    <property type="entry name" value="Malonyl-Coenzyme A Acyl Carrier Protein, domain 2"/>
    <property type="match status" value="1"/>
</dbReference>
<dbReference type="InterPro" id="IPR016035">
    <property type="entry name" value="Acyl_Trfase/lysoPLipase"/>
</dbReference>
<evidence type="ECO:0000256" key="5">
    <source>
        <dbReference type="ARBA" id="ARBA00048462"/>
    </source>
</evidence>
<dbReference type="InterPro" id="IPR016036">
    <property type="entry name" value="Malonyl_transacylase_ACP-bd"/>
</dbReference>
<dbReference type="RefSeq" id="WP_123663177.1">
    <property type="nucleotide sequence ID" value="NZ_RARA01000025.1"/>
</dbReference>
<dbReference type="GO" id="GO:0006633">
    <property type="term" value="P:fatty acid biosynthetic process"/>
    <property type="evidence" value="ECO:0007669"/>
    <property type="project" value="TreeGrafter"/>
</dbReference>
<comment type="similarity">
    <text evidence="6">Belongs to the fabD family.</text>
</comment>
<dbReference type="GO" id="GO:0005829">
    <property type="term" value="C:cytosol"/>
    <property type="evidence" value="ECO:0007669"/>
    <property type="project" value="TreeGrafter"/>
</dbReference>
<dbReference type="PANTHER" id="PTHR42681">
    <property type="entry name" value="MALONYL-COA-ACYL CARRIER PROTEIN TRANSACYLASE, MITOCHONDRIAL"/>
    <property type="match status" value="1"/>
</dbReference>
<evidence type="ECO:0000256" key="3">
    <source>
        <dbReference type="ARBA" id="ARBA00022679"/>
    </source>
</evidence>
<dbReference type="OrthoDB" id="9805460at2"/>
<keyword evidence="3 6" id="KW-0808">Transferase</keyword>
<dbReference type="InterPro" id="IPR014043">
    <property type="entry name" value="Acyl_transferase_dom"/>
</dbReference>
<dbReference type="Pfam" id="PF00698">
    <property type="entry name" value="Acyl_transf_1"/>
    <property type="match status" value="1"/>
</dbReference>
<dbReference type="EC" id="2.3.1.39" evidence="1 6"/>
<evidence type="ECO:0000256" key="2">
    <source>
        <dbReference type="ARBA" id="ARBA00018953"/>
    </source>
</evidence>
<gene>
    <name evidence="9" type="primary">fabD</name>
    <name evidence="9" type="ORF">EDM02_03835</name>
</gene>
<evidence type="ECO:0000256" key="4">
    <source>
        <dbReference type="ARBA" id="ARBA00023315"/>
    </source>
</evidence>
<dbReference type="InterPro" id="IPR024925">
    <property type="entry name" value="Malonyl_CoA-ACP_transAc"/>
</dbReference>
<name>A0A3N2QBS1_9BACT</name>
<dbReference type="InterPro" id="IPR001227">
    <property type="entry name" value="Ac_transferase_dom_sf"/>
</dbReference>
<dbReference type="InterPro" id="IPR050858">
    <property type="entry name" value="Mal-CoA-ACP_Trans/PKS_FabD"/>
</dbReference>
<feature type="domain" description="Malonyl-CoA:ACP transacylase (MAT)" evidence="8">
    <location>
        <begin position="7"/>
        <end position="280"/>
    </location>
</feature>
<evidence type="ECO:0000256" key="6">
    <source>
        <dbReference type="PIRNR" id="PIRNR000446"/>
    </source>
</evidence>
<dbReference type="EMBL" id="RARA01000025">
    <property type="protein sequence ID" value="ROT47254.1"/>
    <property type="molecule type" value="Genomic_DNA"/>
</dbReference>
<dbReference type="AlphaFoldDB" id="A0A3N2QBS1"/>
<evidence type="ECO:0000313" key="10">
    <source>
        <dbReference type="Proteomes" id="UP000270927"/>
    </source>
</evidence>